<gene>
    <name evidence="2" type="ORF">HFZ78_17100</name>
</gene>
<dbReference type="Proteomes" id="UP000501868">
    <property type="component" value="Chromosome"/>
</dbReference>
<reference evidence="2 3" key="1">
    <citation type="submission" date="2020-04" db="EMBL/GenBank/DDBJ databases">
        <title>Genome-Wide Identification of 5-Methylcytosine Sites in Bacterial Genomes By High-Throughput Sequencing of MspJI Restriction Fragments.</title>
        <authorList>
            <person name="Wu V."/>
        </authorList>
    </citation>
    <scope>NUCLEOTIDE SEQUENCE [LARGE SCALE GENOMIC DNA]</scope>
    <source>
        <strain evidence="2 3">S2</strain>
    </source>
</reference>
<feature type="transmembrane region" description="Helical" evidence="1">
    <location>
        <begin position="7"/>
        <end position="26"/>
    </location>
</feature>
<dbReference type="EMBL" id="CP051128">
    <property type="protein sequence ID" value="QIZ08233.1"/>
    <property type="molecule type" value="Genomic_DNA"/>
</dbReference>
<feature type="transmembrane region" description="Helical" evidence="1">
    <location>
        <begin position="87"/>
        <end position="117"/>
    </location>
</feature>
<evidence type="ECO:0000313" key="2">
    <source>
        <dbReference type="EMBL" id="QIZ08233.1"/>
    </source>
</evidence>
<keyword evidence="1" id="KW-0812">Transmembrane</keyword>
<feature type="transmembrane region" description="Helical" evidence="1">
    <location>
        <begin position="137"/>
        <end position="154"/>
    </location>
</feature>
<dbReference type="AlphaFoldDB" id="A0A6H1P3V6"/>
<keyword evidence="1" id="KW-0472">Membrane</keyword>
<proteinExistence type="predicted"/>
<protein>
    <submittedName>
        <fullName evidence="2">Uncharacterized protein</fullName>
    </submittedName>
</protein>
<organism evidence="2 3">
    <name type="scientific">Priestia megaterium</name>
    <name type="common">Bacillus megaterium</name>
    <dbReference type="NCBI Taxonomy" id="1404"/>
    <lineage>
        <taxon>Bacteria</taxon>
        <taxon>Bacillati</taxon>
        <taxon>Bacillota</taxon>
        <taxon>Bacilli</taxon>
        <taxon>Bacillales</taxon>
        <taxon>Bacillaceae</taxon>
        <taxon>Priestia</taxon>
    </lineage>
</organism>
<accession>A0A6H1P3V6</accession>
<name>A0A6H1P3V6_PRIMG</name>
<sequence>MEILPRKIISASVSGTIFAIILGLVIPNPFGDENISSFQSYLISSITIIPIYMLYSFPAILIYGVVTSIISDKVGKFVSVKVQKKKAELVVSVVLHMVFGLVLFWFSLGASILFFIVDRIFRIRNNKYKWMEAIKSLAIPLITWLICMGFFWLNDKFFNYYENSLL</sequence>
<feature type="transmembrane region" description="Helical" evidence="1">
    <location>
        <begin position="38"/>
        <end position="66"/>
    </location>
</feature>
<evidence type="ECO:0000313" key="3">
    <source>
        <dbReference type="Proteomes" id="UP000501868"/>
    </source>
</evidence>
<evidence type="ECO:0000256" key="1">
    <source>
        <dbReference type="SAM" id="Phobius"/>
    </source>
</evidence>
<reference evidence="2 3" key="2">
    <citation type="submission" date="2020-04" db="EMBL/GenBank/DDBJ databases">
        <authorList>
            <person name="Fomenkov A."/>
            <person name="Anton B.P."/>
            <person name="Roberts R.J."/>
        </authorList>
    </citation>
    <scope>NUCLEOTIDE SEQUENCE [LARGE SCALE GENOMIC DNA]</scope>
    <source>
        <strain evidence="2 3">S2</strain>
    </source>
</reference>
<keyword evidence="1" id="KW-1133">Transmembrane helix</keyword>